<accession>K2SEI6</accession>
<feature type="signal peptide" evidence="1">
    <location>
        <begin position="1"/>
        <end position="18"/>
    </location>
</feature>
<dbReference type="InParanoid" id="K2SEI6"/>
<organism evidence="2 3">
    <name type="scientific">Macrophomina phaseolina (strain MS6)</name>
    <name type="common">Charcoal rot fungus</name>
    <dbReference type="NCBI Taxonomy" id="1126212"/>
    <lineage>
        <taxon>Eukaryota</taxon>
        <taxon>Fungi</taxon>
        <taxon>Dikarya</taxon>
        <taxon>Ascomycota</taxon>
        <taxon>Pezizomycotina</taxon>
        <taxon>Dothideomycetes</taxon>
        <taxon>Dothideomycetes incertae sedis</taxon>
        <taxon>Botryosphaeriales</taxon>
        <taxon>Botryosphaeriaceae</taxon>
        <taxon>Macrophomina</taxon>
    </lineage>
</organism>
<gene>
    <name evidence="2" type="ORF">MPH_01837</name>
</gene>
<evidence type="ECO:0000256" key="1">
    <source>
        <dbReference type="SAM" id="SignalP"/>
    </source>
</evidence>
<dbReference type="OrthoDB" id="3933724at2759"/>
<evidence type="ECO:0000313" key="3">
    <source>
        <dbReference type="Proteomes" id="UP000007129"/>
    </source>
</evidence>
<protein>
    <submittedName>
        <fullName evidence="2">Crotonase core</fullName>
    </submittedName>
</protein>
<name>K2SEI6_MACPH</name>
<dbReference type="AlphaFoldDB" id="K2SEI6"/>
<evidence type="ECO:0000313" key="2">
    <source>
        <dbReference type="EMBL" id="EKG20854.1"/>
    </source>
</evidence>
<keyword evidence="1" id="KW-0732">Signal</keyword>
<dbReference type="EMBL" id="AHHD01000075">
    <property type="protein sequence ID" value="EKG20854.1"/>
    <property type="molecule type" value="Genomic_DNA"/>
</dbReference>
<dbReference type="HOGENOM" id="CLU_1759149_0_0_1"/>
<dbReference type="VEuPathDB" id="FungiDB:MPH_01837"/>
<sequence>MQFTTTLAVLASAAGALALPSGPVATTPTPTLLVQGLTWNVTDGNLAVSFNIQDSVEDQPTHCESSSTNIHEKFVCDANKNIEFQFDASELFDFTWFEVFWTFPAGVLTNDGKAYLADGVNSLPDPKCTQGCVVQELSMQGRTTVVSN</sequence>
<feature type="chain" id="PRO_5003867511" evidence="1">
    <location>
        <begin position="19"/>
        <end position="148"/>
    </location>
</feature>
<proteinExistence type="predicted"/>
<comment type="caution">
    <text evidence="2">The sequence shown here is derived from an EMBL/GenBank/DDBJ whole genome shotgun (WGS) entry which is preliminary data.</text>
</comment>
<reference evidence="2 3" key="1">
    <citation type="journal article" date="2012" name="BMC Genomics">
        <title>Tools to kill: Genome of one of the most destructive plant pathogenic fungi Macrophomina phaseolina.</title>
        <authorList>
            <person name="Islam M.S."/>
            <person name="Haque M.S."/>
            <person name="Islam M.M."/>
            <person name="Emdad E.M."/>
            <person name="Halim A."/>
            <person name="Hossen Q.M.M."/>
            <person name="Hossain M.Z."/>
            <person name="Ahmed B."/>
            <person name="Rahim S."/>
            <person name="Rahman M.S."/>
            <person name="Alam M.M."/>
            <person name="Hou S."/>
            <person name="Wan X."/>
            <person name="Saito J.A."/>
            <person name="Alam M."/>
        </authorList>
    </citation>
    <scope>NUCLEOTIDE SEQUENCE [LARGE SCALE GENOMIC DNA]</scope>
    <source>
        <strain evidence="2 3">MS6</strain>
    </source>
</reference>
<dbReference type="Proteomes" id="UP000007129">
    <property type="component" value="Unassembled WGS sequence"/>
</dbReference>